<evidence type="ECO:0000256" key="7">
    <source>
        <dbReference type="ARBA" id="ARBA00022840"/>
    </source>
</evidence>
<feature type="site" description="Transition state stabilizer" evidence="9">
    <location>
        <position position="31"/>
    </location>
</feature>
<accession>A0A1F6D6M4</accession>
<feature type="binding site" evidence="9">
    <location>
        <begin position="66"/>
        <end position="67"/>
    </location>
    <ligand>
        <name>substrate</name>
    </ligand>
</feature>
<comment type="catalytic activity">
    <reaction evidence="8 9">
        <text>N-acetyl-L-glutamate + ATP = N-acetyl-L-glutamyl 5-phosphate + ADP</text>
        <dbReference type="Rhea" id="RHEA:14629"/>
        <dbReference type="ChEBI" id="CHEBI:30616"/>
        <dbReference type="ChEBI" id="CHEBI:44337"/>
        <dbReference type="ChEBI" id="CHEBI:57936"/>
        <dbReference type="ChEBI" id="CHEBI:456216"/>
        <dbReference type="EC" id="2.7.2.8"/>
    </reaction>
</comment>
<evidence type="ECO:0000313" key="11">
    <source>
        <dbReference type="EMBL" id="OGG56997.1"/>
    </source>
</evidence>
<dbReference type="PRINTS" id="PR00474">
    <property type="entry name" value="GLU5KINASE"/>
</dbReference>
<dbReference type="GO" id="GO:0005524">
    <property type="term" value="F:ATP binding"/>
    <property type="evidence" value="ECO:0007669"/>
    <property type="project" value="UniProtKB-UniRule"/>
</dbReference>
<keyword evidence="3 9" id="KW-0028">Amino-acid biosynthesis</keyword>
<dbReference type="FunFam" id="3.40.1160.10:FF:000004">
    <property type="entry name" value="Acetylglutamate kinase"/>
    <property type="match status" value="1"/>
</dbReference>
<name>A0A1F6D6M4_HANXR</name>
<dbReference type="PANTHER" id="PTHR23342:SF0">
    <property type="entry name" value="N-ACETYLGLUTAMATE SYNTHASE, MITOCHONDRIAL"/>
    <property type="match status" value="1"/>
</dbReference>
<dbReference type="GO" id="GO:0005737">
    <property type="term" value="C:cytoplasm"/>
    <property type="evidence" value="ECO:0007669"/>
    <property type="project" value="UniProtKB-SubCell"/>
</dbReference>
<sequence length="297" mass="31603">MNVENIIQKAAVLVEAFPYIRSFRDRVIVVKYGGSTLAEEGGSQTVLADLVFMETVGMKPVVVHGGGREISRRMKESGVEARFVEGLRVTDAATMKIVEDTLFGVVNRGIVGGILRLGGNAKGLSAKDAGIMGVKRHTMTVVEEDGVRRPVDIGFVGDVDWIDPDPILRICGEEAIPVIAPIGLGEDGEGYNVNADTAAGEIANALKAEKLVFLTNVTGIMRDPADERSLLSSLHVNDVDALISGGGIQGGMIPKVRACVRSVKGGVRKTHIIDGRIPHALLLEIFTQEGVGTEIVQ</sequence>
<dbReference type="NCBIfam" id="TIGR00761">
    <property type="entry name" value="argB"/>
    <property type="match status" value="1"/>
</dbReference>
<keyword evidence="6 9" id="KW-0418">Kinase</keyword>
<keyword evidence="7 9" id="KW-0067">ATP-binding</keyword>
<dbReference type="InterPro" id="IPR001057">
    <property type="entry name" value="Glu/AcGlu_kinase"/>
</dbReference>
<keyword evidence="9" id="KW-0963">Cytoplasm</keyword>
<evidence type="ECO:0000256" key="5">
    <source>
        <dbReference type="ARBA" id="ARBA00022741"/>
    </source>
</evidence>
<dbReference type="SUPFAM" id="SSF53633">
    <property type="entry name" value="Carbamate kinase-like"/>
    <property type="match status" value="1"/>
</dbReference>
<dbReference type="HAMAP" id="MF_00082">
    <property type="entry name" value="ArgB"/>
    <property type="match status" value="1"/>
</dbReference>
<organism evidence="11 12">
    <name type="scientific">Handelsmanbacteria sp. (strain RIFCSPLOWO2_12_FULL_64_10)</name>
    <dbReference type="NCBI Taxonomy" id="1817868"/>
    <lineage>
        <taxon>Bacteria</taxon>
        <taxon>Candidatus Handelsmaniibacteriota</taxon>
    </lineage>
</organism>
<evidence type="ECO:0000256" key="8">
    <source>
        <dbReference type="ARBA" id="ARBA00048141"/>
    </source>
</evidence>
<keyword evidence="4 9" id="KW-0808">Transferase</keyword>
<keyword evidence="5 9" id="KW-0547">Nucleotide-binding</keyword>
<evidence type="ECO:0000256" key="4">
    <source>
        <dbReference type="ARBA" id="ARBA00022679"/>
    </source>
</evidence>
<dbReference type="Proteomes" id="UP000178606">
    <property type="component" value="Unassembled WGS sequence"/>
</dbReference>
<evidence type="ECO:0000256" key="6">
    <source>
        <dbReference type="ARBA" id="ARBA00022777"/>
    </source>
</evidence>
<dbReference type="InterPro" id="IPR041727">
    <property type="entry name" value="NAGK-C"/>
</dbReference>
<feature type="binding site" evidence="9">
    <location>
        <position position="192"/>
    </location>
    <ligand>
        <name>substrate</name>
    </ligand>
</feature>
<evidence type="ECO:0000256" key="3">
    <source>
        <dbReference type="ARBA" id="ARBA00022605"/>
    </source>
</evidence>
<evidence type="ECO:0000259" key="10">
    <source>
        <dbReference type="Pfam" id="PF00696"/>
    </source>
</evidence>
<proteinExistence type="inferred from homology"/>
<keyword evidence="2 9" id="KW-0055">Arginine biosynthesis</keyword>
<dbReference type="PANTHER" id="PTHR23342">
    <property type="entry name" value="N-ACETYLGLUTAMATE SYNTHASE"/>
    <property type="match status" value="1"/>
</dbReference>
<dbReference type="EC" id="2.7.2.8" evidence="9"/>
<reference evidence="11 12" key="1">
    <citation type="journal article" date="2016" name="Nat. Commun.">
        <title>Thousands of microbial genomes shed light on interconnected biogeochemical processes in an aquifer system.</title>
        <authorList>
            <person name="Anantharaman K."/>
            <person name="Brown C.T."/>
            <person name="Hug L.A."/>
            <person name="Sharon I."/>
            <person name="Castelle C.J."/>
            <person name="Probst A.J."/>
            <person name="Thomas B.C."/>
            <person name="Singh A."/>
            <person name="Wilkins M.J."/>
            <person name="Karaoz U."/>
            <person name="Brodie E.L."/>
            <person name="Williams K.H."/>
            <person name="Hubbard S.S."/>
            <person name="Banfield J.F."/>
        </authorList>
    </citation>
    <scope>NUCLEOTIDE SEQUENCE [LARGE SCALE GENOMIC DNA]</scope>
    <source>
        <strain evidence="12">RIFCSPLOWO2_12_FULL_64_10</strain>
    </source>
</reference>
<gene>
    <name evidence="9" type="primary">argB</name>
    <name evidence="11" type="ORF">A3F84_05345</name>
</gene>
<feature type="site" description="Transition state stabilizer" evidence="9">
    <location>
        <position position="255"/>
    </location>
</feature>
<dbReference type="InterPro" id="IPR037528">
    <property type="entry name" value="ArgB"/>
</dbReference>
<feature type="binding site" evidence="9">
    <location>
        <position position="88"/>
    </location>
    <ligand>
        <name>substrate</name>
    </ligand>
</feature>
<dbReference type="CDD" id="cd04250">
    <property type="entry name" value="AAK_NAGK-C"/>
    <property type="match status" value="1"/>
</dbReference>
<dbReference type="GO" id="GO:0042450">
    <property type="term" value="P:L-arginine biosynthetic process via ornithine"/>
    <property type="evidence" value="ECO:0007669"/>
    <property type="project" value="UniProtKB-UniRule"/>
</dbReference>
<dbReference type="InterPro" id="IPR001048">
    <property type="entry name" value="Asp/Glu/Uridylate_kinase"/>
</dbReference>
<evidence type="ECO:0000256" key="9">
    <source>
        <dbReference type="HAMAP-Rule" id="MF_00082"/>
    </source>
</evidence>
<comment type="subcellular location">
    <subcellularLocation>
        <location evidence="9">Cytoplasm</location>
    </subcellularLocation>
</comment>
<dbReference type="AlphaFoldDB" id="A0A1F6D6M4"/>
<comment type="pathway">
    <text evidence="1 9">Amino-acid biosynthesis; L-arginine biosynthesis; N(2)-acetyl-L-ornithine from L-glutamate: step 2/4.</text>
</comment>
<evidence type="ECO:0000256" key="1">
    <source>
        <dbReference type="ARBA" id="ARBA00004828"/>
    </source>
</evidence>
<dbReference type="InterPro" id="IPR004662">
    <property type="entry name" value="AcgluKinase_fam"/>
</dbReference>
<feature type="domain" description="Aspartate/glutamate/uridylate kinase" evidence="10">
    <location>
        <begin position="27"/>
        <end position="274"/>
    </location>
</feature>
<evidence type="ECO:0000256" key="2">
    <source>
        <dbReference type="ARBA" id="ARBA00022571"/>
    </source>
</evidence>
<dbReference type="EMBL" id="MFKF01000019">
    <property type="protein sequence ID" value="OGG56997.1"/>
    <property type="molecule type" value="Genomic_DNA"/>
</dbReference>
<dbReference type="Pfam" id="PF00696">
    <property type="entry name" value="AA_kinase"/>
    <property type="match status" value="1"/>
</dbReference>
<dbReference type="InterPro" id="IPR036393">
    <property type="entry name" value="AceGlu_kinase-like_sf"/>
</dbReference>
<dbReference type="PIRSF" id="PIRSF000728">
    <property type="entry name" value="NAGK"/>
    <property type="match status" value="1"/>
</dbReference>
<comment type="caution">
    <text evidence="11">The sequence shown here is derived from an EMBL/GenBank/DDBJ whole genome shotgun (WGS) entry which is preliminary data.</text>
</comment>
<dbReference type="GO" id="GO:0003991">
    <property type="term" value="F:acetylglutamate kinase activity"/>
    <property type="evidence" value="ECO:0007669"/>
    <property type="project" value="UniProtKB-UniRule"/>
</dbReference>
<dbReference type="Gene3D" id="3.40.1160.10">
    <property type="entry name" value="Acetylglutamate kinase-like"/>
    <property type="match status" value="1"/>
</dbReference>
<dbReference type="UniPathway" id="UPA00068">
    <property type="reaction ID" value="UER00107"/>
</dbReference>
<comment type="function">
    <text evidence="9">Catalyzes the ATP-dependent phosphorylation of N-acetyl-L-glutamate.</text>
</comment>
<protein>
    <recommendedName>
        <fullName evidence="9">Acetylglutamate kinase</fullName>
        <ecNumber evidence="9">2.7.2.8</ecNumber>
    </recommendedName>
    <alternativeName>
        <fullName evidence="9">N-acetyl-L-glutamate 5-phosphotransferase</fullName>
    </alternativeName>
    <alternativeName>
        <fullName evidence="9">NAG kinase</fullName>
        <shortName evidence="9">NAGK</shortName>
    </alternativeName>
</protein>
<evidence type="ECO:0000313" key="12">
    <source>
        <dbReference type="Proteomes" id="UP000178606"/>
    </source>
</evidence>
<comment type="similarity">
    <text evidence="9">Belongs to the acetylglutamate kinase family. ArgB subfamily.</text>
</comment>